<evidence type="ECO:0000256" key="1">
    <source>
        <dbReference type="ARBA" id="ARBA00004571"/>
    </source>
</evidence>
<dbReference type="RefSeq" id="WP_122204398.1">
    <property type="nucleotide sequence ID" value="NZ_QSII01000011.1"/>
</dbReference>
<organism evidence="15 16">
    <name type="scientific">Parabacteroides merdae</name>
    <dbReference type="NCBI Taxonomy" id="46503"/>
    <lineage>
        <taxon>Bacteria</taxon>
        <taxon>Pseudomonadati</taxon>
        <taxon>Bacteroidota</taxon>
        <taxon>Bacteroidia</taxon>
        <taxon>Bacteroidales</taxon>
        <taxon>Tannerellaceae</taxon>
        <taxon>Parabacteroides</taxon>
    </lineage>
</organism>
<evidence type="ECO:0000259" key="14">
    <source>
        <dbReference type="Pfam" id="PF07715"/>
    </source>
</evidence>
<dbReference type="AlphaFoldDB" id="A0A3R6B530"/>
<dbReference type="PANTHER" id="PTHR32552">
    <property type="entry name" value="FERRICHROME IRON RECEPTOR-RELATED"/>
    <property type="match status" value="1"/>
</dbReference>
<keyword evidence="10 11" id="KW-0998">Cell outer membrane</keyword>
<comment type="similarity">
    <text evidence="11 12">Belongs to the TonB-dependent receptor family.</text>
</comment>
<keyword evidence="3 11" id="KW-1134">Transmembrane beta strand</keyword>
<evidence type="ECO:0000256" key="12">
    <source>
        <dbReference type="RuleBase" id="RU003357"/>
    </source>
</evidence>
<keyword evidence="7" id="KW-0406">Ion transport</keyword>
<reference evidence="15 16" key="1">
    <citation type="submission" date="2018-08" db="EMBL/GenBank/DDBJ databases">
        <title>A genome reference for cultivated species of the human gut microbiota.</title>
        <authorList>
            <person name="Zou Y."/>
            <person name="Xue W."/>
            <person name="Luo G."/>
        </authorList>
    </citation>
    <scope>NUCLEOTIDE SEQUENCE [LARGE SCALE GENOMIC DNA]</scope>
    <source>
        <strain evidence="15 16">AM34-17</strain>
    </source>
</reference>
<dbReference type="InterPro" id="IPR036942">
    <property type="entry name" value="Beta-barrel_TonB_sf"/>
</dbReference>
<dbReference type="InterPro" id="IPR012910">
    <property type="entry name" value="Plug_dom"/>
</dbReference>
<gene>
    <name evidence="15" type="ORF">DW828_09500</name>
</gene>
<evidence type="ECO:0000256" key="11">
    <source>
        <dbReference type="PROSITE-ProRule" id="PRU01360"/>
    </source>
</evidence>
<keyword evidence="2 11" id="KW-0813">Transport</keyword>
<dbReference type="PANTHER" id="PTHR32552:SF81">
    <property type="entry name" value="TONB-DEPENDENT OUTER MEMBRANE RECEPTOR"/>
    <property type="match status" value="1"/>
</dbReference>
<evidence type="ECO:0000259" key="13">
    <source>
        <dbReference type="Pfam" id="PF00593"/>
    </source>
</evidence>
<evidence type="ECO:0000313" key="15">
    <source>
        <dbReference type="EMBL" id="RHC85211.1"/>
    </source>
</evidence>
<dbReference type="EMBL" id="QSII01000011">
    <property type="protein sequence ID" value="RHC85211.1"/>
    <property type="molecule type" value="Genomic_DNA"/>
</dbReference>
<accession>A0A3R6B530</accession>
<evidence type="ECO:0000256" key="8">
    <source>
        <dbReference type="ARBA" id="ARBA00023077"/>
    </source>
</evidence>
<keyword evidence="6" id="KW-0408">Iron</keyword>
<evidence type="ECO:0000256" key="10">
    <source>
        <dbReference type="ARBA" id="ARBA00023237"/>
    </source>
</evidence>
<dbReference type="InterPro" id="IPR000531">
    <property type="entry name" value="Beta-barrel_TonB"/>
</dbReference>
<proteinExistence type="inferred from homology"/>
<keyword evidence="8 12" id="KW-0798">TonB box</keyword>
<protein>
    <submittedName>
        <fullName evidence="15">TonB-dependent receptor</fullName>
    </submittedName>
</protein>
<evidence type="ECO:0000256" key="6">
    <source>
        <dbReference type="ARBA" id="ARBA00023004"/>
    </source>
</evidence>
<sequence>MNQRYLYVLVAGALTCLQPIKAERVNENVNDTIKTYNIGEVIVTSSTKETNDLRTLPGAVSILSPQAIATRQIDALKDISAFVPNLYMPDYGSKMTSAIYIRGIGARSSGQSIGLYVDNVPYLDKSAFDFELNDIQRIEVLRGPQGTLYGRNAMGGIVNIYTLSPFDYQGTKVTMSMGNYGAAKAKVSQYSKIGENIGISLNGYYDRNDGFFINEYNGTKADKEESAGGRFKLEGYITDHLKAQYTFNYDYVTQKAFPYGQYDPQTGTVQPIRINDPSSYWRRTLNNSLYLEWKTDRFVLSSTTAYQYLKDDMKMDQDYTEQSVFTLHQKQKQYAWSEELAIKSNTKSNYQWSFGAYGFYNSLNTDGPVIFKKDGLTGILQKAFDDILANNPKAPKLTVQGDELNQIYFPGNFDTPTYGFAAFHQSTYNNLFVEGLSITAGIRLDYEKANLDYHSAVDSMKIGVEMGPMKMTLPVTTTMDGNISQDFLQVLPKVSLRYQCTPETFTYLSVAKGYKTGGYNVQMFGDLVQAQAKYDLMSKFAPDKAEQPGEVKDIASYKPEHSWNYEAGIRSELVRGRLSAELTFFYMDIRDLQLTSFAENGSGRMITNGGKANSYGVELSLRSRITDGLTADLNYGFTRATFRDYIFTDKDENSQIVKTDCKDNFIPYTPRHTVSLGLQYTRLLHRKMVDQFTASAQFTGAGKIFWTEKNDISQPFYGLVNAKVGVRKGIVNLNLWSRNITNTDYQAFYFESFNQSFIQKGKPFQIGGEITVTF</sequence>
<evidence type="ECO:0000256" key="2">
    <source>
        <dbReference type="ARBA" id="ARBA00022448"/>
    </source>
</evidence>
<keyword evidence="9 11" id="KW-0472">Membrane</keyword>
<dbReference type="Pfam" id="PF07715">
    <property type="entry name" value="Plug"/>
    <property type="match status" value="1"/>
</dbReference>
<feature type="domain" description="TonB-dependent receptor plug" evidence="14">
    <location>
        <begin position="53"/>
        <end position="157"/>
    </location>
</feature>
<evidence type="ECO:0000313" key="16">
    <source>
        <dbReference type="Proteomes" id="UP000286260"/>
    </source>
</evidence>
<dbReference type="InterPro" id="IPR039426">
    <property type="entry name" value="TonB-dep_rcpt-like"/>
</dbReference>
<dbReference type="PROSITE" id="PS52016">
    <property type="entry name" value="TONB_DEPENDENT_REC_3"/>
    <property type="match status" value="1"/>
</dbReference>
<dbReference type="Gene3D" id="2.40.170.20">
    <property type="entry name" value="TonB-dependent receptor, beta-barrel domain"/>
    <property type="match status" value="1"/>
</dbReference>
<comment type="subcellular location">
    <subcellularLocation>
        <location evidence="1 11">Cell outer membrane</location>
        <topology evidence="1 11">Multi-pass membrane protein</topology>
    </subcellularLocation>
</comment>
<name>A0A3R6B530_9BACT</name>
<dbReference type="Pfam" id="PF00593">
    <property type="entry name" value="TonB_dep_Rec_b-barrel"/>
    <property type="match status" value="1"/>
</dbReference>
<evidence type="ECO:0000256" key="9">
    <source>
        <dbReference type="ARBA" id="ARBA00023136"/>
    </source>
</evidence>
<evidence type="ECO:0000256" key="7">
    <source>
        <dbReference type="ARBA" id="ARBA00023065"/>
    </source>
</evidence>
<dbReference type="SUPFAM" id="SSF56935">
    <property type="entry name" value="Porins"/>
    <property type="match status" value="1"/>
</dbReference>
<dbReference type="GO" id="GO:0009279">
    <property type="term" value="C:cell outer membrane"/>
    <property type="evidence" value="ECO:0007669"/>
    <property type="project" value="UniProtKB-SubCell"/>
</dbReference>
<evidence type="ECO:0000256" key="4">
    <source>
        <dbReference type="ARBA" id="ARBA00022496"/>
    </source>
</evidence>
<feature type="domain" description="TonB-dependent receptor-like beta-barrel" evidence="13">
    <location>
        <begin position="238"/>
        <end position="735"/>
    </location>
</feature>
<dbReference type="GO" id="GO:0006826">
    <property type="term" value="P:iron ion transport"/>
    <property type="evidence" value="ECO:0007669"/>
    <property type="project" value="UniProtKB-KW"/>
</dbReference>
<evidence type="ECO:0000256" key="3">
    <source>
        <dbReference type="ARBA" id="ARBA00022452"/>
    </source>
</evidence>
<evidence type="ECO:0000256" key="5">
    <source>
        <dbReference type="ARBA" id="ARBA00022692"/>
    </source>
</evidence>
<dbReference type="Proteomes" id="UP000286260">
    <property type="component" value="Unassembled WGS sequence"/>
</dbReference>
<comment type="caution">
    <text evidence="15">The sequence shown here is derived from an EMBL/GenBank/DDBJ whole genome shotgun (WGS) entry which is preliminary data.</text>
</comment>
<keyword evidence="4" id="KW-0410">Iron transport</keyword>
<keyword evidence="5 11" id="KW-0812">Transmembrane</keyword>
<keyword evidence="15" id="KW-0675">Receptor</keyword>